<evidence type="ECO:0000313" key="4">
    <source>
        <dbReference type="Proteomes" id="UP001596220"/>
    </source>
</evidence>
<gene>
    <name evidence="3" type="ORF">ACFP3R_28435</name>
</gene>
<keyword evidence="2" id="KW-0812">Transmembrane</keyword>
<comment type="caution">
    <text evidence="3">The sequence shown here is derived from an EMBL/GenBank/DDBJ whole genome shotgun (WGS) entry which is preliminary data.</text>
</comment>
<feature type="non-terminal residue" evidence="3">
    <location>
        <position position="1"/>
    </location>
</feature>
<evidence type="ECO:0000256" key="2">
    <source>
        <dbReference type="SAM" id="Phobius"/>
    </source>
</evidence>
<keyword evidence="2" id="KW-0472">Membrane</keyword>
<dbReference type="RefSeq" id="WP_380640185.1">
    <property type="nucleotide sequence ID" value="NZ_JBHSQO010000040.1"/>
</dbReference>
<proteinExistence type="predicted"/>
<dbReference type="EMBL" id="JBHSQO010000040">
    <property type="protein sequence ID" value="MFC6093218.1"/>
    <property type="molecule type" value="Genomic_DNA"/>
</dbReference>
<feature type="region of interest" description="Disordered" evidence="1">
    <location>
        <begin position="1"/>
        <end position="111"/>
    </location>
</feature>
<feature type="compositionally biased region" description="Gly residues" evidence="1">
    <location>
        <begin position="7"/>
        <end position="26"/>
    </location>
</feature>
<sequence>TTPSVGGDAGGGGGRAPPAAGVGGSAAAGPAGAADPGASGGGVPPARPVGEVEPGPGASVPGVAPADSIDDSVPGPATPAPPTPAQAAPAPTPADPGSAATPRAGDGDEPSGKGRKLLIVAAIVVLAAVVVFGVVRLTGGGSTEAGSCVDVTSEFEDNPEVKGLDCDDDQASFKIGAVVEGVDATCPEDGIYSEVAEGDGGRKLCLLPNMVEGACYRAEESGTGFDKSECVGPETIKVTRVIQGSTDLEACPDSAGMAYPEPAVTYCLAPAEE</sequence>
<feature type="compositionally biased region" description="Pro residues" evidence="1">
    <location>
        <begin position="76"/>
        <end position="94"/>
    </location>
</feature>
<evidence type="ECO:0000313" key="3">
    <source>
        <dbReference type="EMBL" id="MFC6093218.1"/>
    </source>
</evidence>
<dbReference type="Proteomes" id="UP001596220">
    <property type="component" value="Unassembled WGS sequence"/>
</dbReference>
<feature type="transmembrane region" description="Helical" evidence="2">
    <location>
        <begin position="117"/>
        <end position="135"/>
    </location>
</feature>
<keyword evidence="4" id="KW-1185">Reference proteome</keyword>
<reference evidence="4" key="1">
    <citation type="journal article" date="2019" name="Int. J. Syst. Evol. Microbiol.">
        <title>The Global Catalogue of Microorganisms (GCM) 10K type strain sequencing project: providing services to taxonomists for standard genome sequencing and annotation.</title>
        <authorList>
            <consortium name="The Broad Institute Genomics Platform"/>
            <consortium name="The Broad Institute Genome Sequencing Center for Infectious Disease"/>
            <person name="Wu L."/>
            <person name="Ma J."/>
        </authorList>
    </citation>
    <scope>NUCLEOTIDE SEQUENCE [LARGE SCALE GENOMIC DNA]</scope>
    <source>
        <strain evidence="4">CGMCC 4.7246</strain>
    </source>
</reference>
<protein>
    <recommendedName>
        <fullName evidence="5">Serine/threonine protein kinase</fullName>
    </recommendedName>
</protein>
<feature type="compositionally biased region" description="Low complexity" evidence="1">
    <location>
        <begin position="48"/>
        <end position="66"/>
    </location>
</feature>
<evidence type="ECO:0000256" key="1">
    <source>
        <dbReference type="SAM" id="MobiDB-lite"/>
    </source>
</evidence>
<name>A0ABW1PCQ2_9PSEU</name>
<feature type="compositionally biased region" description="Low complexity" evidence="1">
    <location>
        <begin position="27"/>
        <end position="37"/>
    </location>
</feature>
<keyword evidence="2" id="KW-1133">Transmembrane helix</keyword>
<organism evidence="3 4">
    <name type="scientific">Saccharothrix lopnurensis</name>
    <dbReference type="NCBI Taxonomy" id="1670621"/>
    <lineage>
        <taxon>Bacteria</taxon>
        <taxon>Bacillati</taxon>
        <taxon>Actinomycetota</taxon>
        <taxon>Actinomycetes</taxon>
        <taxon>Pseudonocardiales</taxon>
        <taxon>Pseudonocardiaceae</taxon>
        <taxon>Saccharothrix</taxon>
    </lineage>
</organism>
<evidence type="ECO:0008006" key="5">
    <source>
        <dbReference type="Google" id="ProtNLM"/>
    </source>
</evidence>
<accession>A0ABW1PCQ2</accession>